<dbReference type="EMBL" id="JACGWM010000001">
    <property type="protein sequence ID" value="KAL0396024.1"/>
    <property type="molecule type" value="Genomic_DNA"/>
</dbReference>
<dbReference type="PANTHER" id="PTHR47599:SF3">
    <property type="entry name" value="CELL-TO-CELL MOVEMENT PROTEIN"/>
    <property type="match status" value="1"/>
</dbReference>
<accession>A0AAW2SU29</accession>
<evidence type="ECO:0000256" key="1">
    <source>
        <dbReference type="ARBA" id="ARBA00023054"/>
    </source>
</evidence>
<comment type="caution">
    <text evidence="2">The sequence shown here is derived from an EMBL/GenBank/DDBJ whole genome shotgun (WGS) entry which is preliminary data.</text>
</comment>
<reference evidence="2" key="2">
    <citation type="journal article" date="2024" name="Plant">
        <title>Genomic evolution and insights into agronomic trait innovations of Sesamum species.</title>
        <authorList>
            <person name="Miao H."/>
            <person name="Wang L."/>
            <person name="Qu L."/>
            <person name="Liu H."/>
            <person name="Sun Y."/>
            <person name="Le M."/>
            <person name="Wang Q."/>
            <person name="Wei S."/>
            <person name="Zheng Y."/>
            <person name="Lin W."/>
            <person name="Duan Y."/>
            <person name="Cao H."/>
            <person name="Xiong S."/>
            <person name="Wang X."/>
            <person name="Wei L."/>
            <person name="Li C."/>
            <person name="Ma Q."/>
            <person name="Ju M."/>
            <person name="Zhao R."/>
            <person name="Li G."/>
            <person name="Mu C."/>
            <person name="Tian Q."/>
            <person name="Mei H."/>
            <person name="Zhang T."/>
            <person name="Gao T."/>
            <person name="Zhang H."/>
        </authorList>
    </citation>
    <scope>NUCLEOTIDE SEQUENCE</scope>
    <source>
        <strain evidence="2">KEN8</strain>
    </source>
</reference>
<keyword evidence="1" id="KW-0175">Coiled coil</keyword>
<organism evidence="2">
    <name type="scientific">Sesamum calycinum</name>
    <dbReference type="NCBI Taxonomy" id="2727403"/>
    <lineage>
        <taxon>Eukaryota</taxon>
        <taxon>Viridiplantae</taxon>
        <taxon>Streptophyta</taxon>
        <taxon>Embryophyta</taxon>
        <taxon>Tracheophyta</taxon>
        <taxon>Spermatophyta</taxon>
        <taxon>Magnoliopsida</taxon>
        <taxon>eudicotyledons</taxon>
        <taxon>Gunneridae</taxon>
        <taxon>Pentapetalae</taxon>
        <taxon>asterids</taxon>
        <taxon>lamiids</taxon>
        <taxon>Lamiales</taxon>
        <taxon>Pedaliaceae</taxon>
        <taxon>Sesamum</taxon>
    </lineage>
</organism>
<dbReference type="InterPro" id="IPR043502">
    <property type="entry name" value="DNA/RNA_pol_sf"/>
</dbReference>
<gene>
    <name evidence="2" type="ORF">Scaly_0050800</name>
</gene>
<name>A0AAW2SU29_9LAMI</name>
<dbReference type="Pfam" id="PF01107">
    <property type="entry name" value="MP"/>
    <property type="match status" value="1"/>
</dbReference>
<dbReference type="SUPFAM" id="SSF56672">
    <property type="entry name" value="DNA/RNA polymerases"/>
    <property type="match status" value="1"/>
</dbReference>
<evidence type="ECO:0000313" key="2">
    <source>
        <dbReference type="EMBL" id="KAL0396024.1"/>
    </source>
</evidence>
<reference evidence="2" key="1">
    <citation type="submission" date="2020-06" db="EMBL/GenBank/DDBJ databases">
        <authorList>
            <person name="Li T."/>
            <person name="Hu X."/>
            <person name="Zhang T."/>
            <person name="Song X."/>
            <person name="Zhang H."/>
            <person name="Dai N."/>
            <person name="Sheng W."/>
            <person name="Hou X."/>
            <person name="Wei L."/>
        </authorList>
    </citation>
    <scope>NUCLEOTIDE SEQUENCE</scope>
    <source>
        <strain evidence="2">KEN8</strain>
        <tissue evidence="2">Leaf</tissue>
    </source>
</reference>
<sequence length="437" mass="51460">MEFTGKVMEMQLIPKEEILEELSRLREEITVTMKWIHIGTIEVVIKATFKEGIDSEIHLSIMDRRINNLRDGCLGTMIGNLYAGKLMFDIHPRIVYNLADQDFSRVLTLHQDFKRKDLMKEGNRPYSITYRIAYALSNTHHSDLFLRKEYIEIPRIFKEFAKQPVVGRYEGMLEIAGHEFLVAGVAGRENGSMTLGLSFLEDHKPWGRKGRDFSQKILILNNGIREAKIMIGGAFGTPWFRVLRREKAFNRIMPINFRSKRGDFDAKLTNPKMQDKRKFGKVLLSFRQQGLIESDSFYKESEEEIKNLREALEQDRSYSKKRRCKYEYVRYKPIQMNMEDKKDMQIIIKEHINLGLIEPGISAYSSPGFLVRNHGEIKRGKPRIFIKDLAKYRKDFRPLLKETESAKWKWEEIHTQRVRELKQVAIICQSLQYRRRG</sequence>
<dbReference type="PANTHER" id="PTHR47599">
    <property type="entry name" value="CELL-TO-CELL MOVEMENT PROTEIN"/>
    <property type="match status" value="1"/>
</dbReference>
<dbReference type="Gene3D" id="3.10.10.10">
    <property type="entry name" value="HIV Type 1 Reverse Transcriptase, subunit A, domain 1"/>
    <property type="match status" value="1"/>
</dbReference>
<dbReference type="InterPro" id="IPR028919">
    <property type="entry name" value="Viral_movement"/>
</dbReference>
<protein>
    <submittedName>
        <fullName evidence="2">Movement protein</fullName>
    </submittedName>
</protein>
<proteinExistence type="predicted"/>
<dbReference type="InterPro" id="IPR051596">
    <property type="entry name" value="Caulimoviridae_Movement"/>
</dbReference>
<dbReference type="AlphaFoldDB" id="A0AAW2SU29"/>